<evidence type="ECO:0000256" key="2">
    <source>
        <dbReference type="ARBA" id="ARBA00012761"/>
    </source>
</evidence>
<feature type="domain" description="Glycoside hydrolase family 2 catalytic" evidence="8">
    <location>
        <begin position="263"/>
        <end position="523"/>
    </location>
</feature>
<evidence type="ECO:0000256" key="5">
    <source>
        <dbReference type="ARBA" id="ARBA00023295"/>
    </source>
</evidence>
<dbReference type="InterPro" id="IPR008979">
    <property type="entry name" value="Galactose-bd-like_sf"/>
</dbReference>
<accession>A0ABU6FX36</accession>
<dbReference type="Gene3D" id="3.20.20.80">
    <property type="entry name" value="Glycosidases"/>
    <property type="match status" value="1"/>
</dbReference>
<dbReference type="InterPro" id="IPR006104">
    <property type="entry name" value="Glyco_hydro_2_N"/>
</dbReference>
<evidence type="ECO:0000259" key="9">
    <source>
        <dbReference type="Pfam" id="PF02837"/>
    </source>
</evidence>
<feature type="domain" description="Glycosyl hydrolases family 2 sugar binding" evidence="9">
    <location>
        <begin position="48"/>
        <end position="149"/>
    </location>
</feature>
<evidence type="ECO:0000313" key="11">
    <source>
        <dbReference type="Proteomes" id="UP001338137"/>
    </source>
</evidence>
<feature type="domain" description="Glycoside hydrolase family 2 immunoglobulin-like beta-sandwich" evidence="7">
    <location>
        <begin position="155"/>
        <end position="260"/>
    </location>
</feature>
<reference evidence="10 11" key="1">
    <citation type="submission" date="2023-03" db="EMBL/GenBank/DDBJ databases">
        <title>Bacillus Genome Sequencing.</title>
        <authorList>
            <person name="Dunlap C."/>
        </authorList>
    </citation>
    <scope>NUCLEOTIDE SEQUENCE [LARGE SCALE GENOMIC DNA]</scope>
    <source>
        <strain evidence="10 11">BD-533</strain>
    </source>
</reference>
<comment type="similarity">
    <text evidence="1 6">Belongs to the glycosyl hydrolase 2 family.</text>
</comment>
<evidence type="ECO:0000259" key="7">
    <source>
        <dbReference type="Pfam" id="PF00703"/>
    </source>
</evidence>
<keyword evidence="4 6" id="KW-0378">Hydrolase</keyword>
<dbReference type="Gene3D" id="2.60.40.10">
    <property type="entry name" value="Immunoglobulins"/>
    <property type="match status" value="1"/>
</dbReference>
<name>A0ABU6FX36_9BACL</name>
<dbReference type="InterPro" id="IPR006103">
    <property type="entry name" value="Glyco_hydro_2_cat"/>
</dbReference>
<dbReference type="Proteomes" id="UP001338137">
    <property type="component" value="Unassembled WGS sequence"/>
</dbReference>
<dbReference type="SUPFAM" id="SSF49785">
    <property type="entry name" value="Galactose-binding domain-like"/>
    <property type="match status" value="1"/>
</dbReference>
<proteinExistence type="inferred from homology"/>
<dbReference type="InterPro" id="IPR017853">
    <property type="entry name" value="GH"/>
</dbReference>
<dbReference type="GO" id="GO:0016787">
    <property type="term" value="F:hydrolase activity"/>
    <property type="evidence" value="ECO:0007669"/>
    <property type="project" value="UniProtKB-KW"/>
</dbReference>
<evidence type="ECO:0000313" key="10">
    <source>
        <dbReference type="EMBL" id="MEC0226276.1"/>
    </source>
</evidence>
<sequence>MLRLFTTNRIRKVMEIEGDWDFQPIHSEEEIPHEYSYRLPVPGCWEMHPEFRTYRGKGVYRRKLDIEDASSLRFQFKGVSHTAKILFDGLEIGSHYNAYTPFNTRVIHDVKPGRHELVVFVDNSFNEQSKLHFANDYYTYGGIIRPVGVEKLSPVYIERIQFTSHFRDGIWGGDVVVYVTNSGATEEKVIVRGSLTETRLELGEIRVNAGSTVPVKGTIICPDVQPWSTAEPHLYLLETQLFVNGSPLPSDDLVERVGFRTVTTKNGKIQVNDEDIILKGFNRHEDHPLVGAAFPYALLVQDMEIMIEAGSNSVRTSHYPNDERFLDLCDERGILVWEENHARGFQLDHMMSPGCQEQCLTCNEEMVQSHYNHPSIIIWGILNECASHTPEGRELYKEQLAQIRGLDSSRPLTYATHHREKDLCFDLVDIVSFNLYPQWYTNEDPSVLSDQARRWADEGGGFGKPMIMSEFGGDGYYGLRDSSRVRGTEERHADILERNLAAYTQKPYISGMYIWQFCDCRVVEDTGWLLSRAGTQNSKGIVDKYRRPKLAFDVVKKYFK</sequence>
<dbReference type="PANTHER" id="PTHR10066">
    <property type="entry name" value="BETA-GLUCURONIDASE"/>
    <property type="match status" value="1"/>
</dbReference>
<dbReference type="PRINTS" id="PR00132">
    <property type="entry name" value="GLHYDRLASE2"/>
</dbReference>
<dbReference type="SUPFAM" id="SSF49303">
    <property type="entry name" value="beta-Galactosidase/glucuronidase domain"/>
    <property type="match status" value="1"/>
</dbReference>
<dbReference type="EC" id="3.2.1.31" evidence="2"/>
<evidence type="ECO:0000256" key="4">
    <source>
        <dbReference type="ARBA" id="ARBA00022801"/>
    </source>
</evidence>
<evidence type="ECO:0000256" key="3">
    <source>
        <dbReference type="ARBA" id="ARBA00016205"/>
    </source>
</evidence>
<dbReference type="PANTHER" id="PTHR10066:SF67">
    <property type="entry name" value="BETA-GLUCURONIDASE"/>
    <property type="match status" value="1"/>
</dbReference>
<keyword evidence="11" id="KW-1185">Reference proteome</keyword>
<protein>
    <recommendedName>
        <fullName evidence="3">Beta-glucuronidase</fullName>
        <ecNumber evidence="2">3.2.1.31</ecNumber>
    </recommendedName>
</protein>
<dbReference type="EMBL" id="JARLKY010000009">
    <property type="protein sequence ID" value="MEC0226276.1"/>
    <property type="molecule type" value="Genomic_DNA"/>
</dbReference>
<keyword evidence="5 6" id="KW-0326">Glycosidase</keyword>
<organism evidence="10 11">
    <name type="scientific">Paenibacillus alba</name>
    <dbReference type="NCBI Taxonomy" id="1197127"/>
    <lineage>
        <taxon>Bacteria</taxon>
        <taxon>Bacillati</taxon>
        <taxon>Bacillota</taxon>
        <taxon>Bacilli</taxon>
        <taxon>Bacillales</taxon>
        <taxon>Paenibacillaceae</taxon>
        <taxon>Paenibacillus</taxon>
    </lineage>
</organism>
<dbReference type="InterPro" id="IPR006101">
    <property type="entry name" value="Glyco_hydro_2"/>
</dbReference>
<dbReference type="InterPro" id="IPR006102">
    <property type="entry name" value="Ig-like_GH2"/>
</dbReference>
<dbReference type="Pfam" id="PF02836">
    <property type="entry name" value="Glyco_hydro_2_C"/>
    <property type="match status" value="1"/>
</dbReference>
<evidence type="ECO:0000259" key="8">
    <source>
        <dbReference type="Pfam" id="PF02836"/>
    </source>
</evidence>
<dbReference type="SUPFAM" id="SSF51445">
    <property type="entry name" value="(Trans)glycosidases"/>
    <property type="match status" value="1"/>
</dbReference>
<evidence type="ECO:0000256" key="1">
    <source>
        <dbReference type="ARBA" id="ARBA00007401"/>
    </source>
</evidence>
<gene>
    <name evidence="10" type="ORF">P4I72_04010</name>
</gene>
<dbReference type="InterPro" id="IPR013783">
    <property type="entry name" value="Ig-like_fold"/>
</dbReference>
<dbReference type="Pfam" id="PF02837">
    <property type="entry name" value="Glyco_hydro_2_N"/>
    <property type="match status" value="1"/>
</dbReference>
<comment type="caution">
    <text evidence="10">The sequence shown here is derived from an EMBL/GenBank/DDBJ whole genome shotgun (WGS) entry which is preliminary data.</text>
</comment>
<dbReference type="Pfam" id="PF00703">
    <property type="entry name" value="Glyco_hydro_2"/>
    <property type="match status" value="1"/>
</dbReference>
<evidence type="ECO:0000256" key="6">
    <source>
        <dbReference type="RuleBase" id="RU361154"/>
    </source>
</evidence>
<dbReference type="InterPro" id="IPR023230">
    <property type="entry name" value="Glyco_hydro_2_CS"/>
</dbReference>
<dbReference type="InterPro" id="IPR036156">
    <property type="entry name" value="Beta-gal/glucu_dom_sf"/>
</dbReference>
<dbReference type="PROSITE" id="PS00719">
    <property type="entry name" value="GLYCOSYL_HYDROL_F2_1"/>
    <property type="match status" value="1"/>
</dbReference>
<dbReference type="RefSeq" id="WP_326070670.1">
    <property type="nucleotide sequence ID" value="NZ_JARLKY010000009.1"/>
</dbReference>
<dbReference type="Gene3D" id="2.60.120.260">
    <property type="entry name" value="Galactose-binding domain-like"/>
    <property type="match status" value="1"/>
</dbReference>